<evidence type="ECO:0000259" key="1">
    <source>
        <dbReference type="Pfam" id="PF02272"/>
    </source>
</evidence>
<proteinExistence type="predicted"/>
<evidence type="ECO:0000313" key="3">
    <source>
        <dbReference type="Proteomes" id="UP000423525"/>
    </source>
</evidence>
<dbReference type="KEGG" id="crf:FRC0190_01511"/>
<reference evidence="2 3" key="1">
    <citation type="submission" date="2019-11" db="EMBL/GenBank/DDBJ databases">
        <authorList>
            <person name="Brisse S."/>
        </authorList>
    </citation>
    <scope>NUCLEOTIDE SEQUENCE [LARGE SCALE GENOMIC DNA]</scope>
    <source>
        <strain evidence="2">FRC0190</strain>
    </source>
</reference>
<dbReference type="EC" id="3.1.-.-" evidence="2"/>
<name>A0A6I8MHX6_9CORY</name>
<dbReference type="EMBL" id="LR738855">
    <property type="protein sequence ID" value="VZH85558.1"/>
    <property type="molecule type" value="Genomic_DNA"/>
</dbReference>
<dbReference type="Proteomes" id="UP000423525">
    <property type="component" value="Chromosome"/>
</dbReference>
<sequence>MGAKQPVIVLDHHATNEGFGDINLVDAQAESTTSIVYDLCQALGVEITPDIAKCLYAGLVSDTGGFRWGRPRIHELAQSLVEHGADIQQISHNLVDTYSLDDVRLIGQVLVSLRTGQSTRNSTGTNVNIVIACGIIAWLKGHSRDAVESIADYVRGLQGVDLAVVLKEYAQQTWTISLRSDSWDVAAIAGVCGGGGHVHAAGMTLYGTEQEIIGDIVAAVAAAPETAKL</sequence>
<organism evidence="2 3">
    <name type="scientific">Corynebacterium rouxii</name>
    <dbReference type="NCBI Taxonomy" id="2719119"/>
    <lineage>
        <taxon>Bacteria</taxon>
        <taxon>Bacillati</taxon>
        <taxon>Actinomycetota</taxon>
        <taxon>Actinomycetes</taxon>
        <taxon>Mycobacteriales</taxon>
        <taxon>Corynebacteriaceae</taxon>
        <taxon>Corynebacterium</taxon>
    </lineage>
</organism>
<dbReference type="SUPFAM" id="SSF64182">
    <property type="entry name" value="DHH phosphoesterases"/>
    <property type="match status" value="1"/>
</dbReference>
<protein>
    <submittedName>
        <fullName evidence="2">Bifunctional oligoribonuclease and PAP phosphatase NrnA</fullName>
        <ecNumber evidence="2">3.1.-.-</ecNumber>
    </submittedName>
</protein>
<dbReference type="Gene3D" id="3.90.1640.10">
    <property type="entry name" value="inorganic pyrophosphatase (n-terminal core)"/>
    <property type="match status" value="1"/>
</dbReference>
<dbReference type="InterPro" id="IPR038763">
    <property type="entry name" value="DHH_sf"/>
</dbReference>
<dbReference type="InterPro" id="IPR003156">
    <property type="entry name" value="DHHA1_dom"/>
</dbReference>
<dbReference type="Gene3D" id="3.10.310.30">
    <property type="match status" value="1"/>
</dbReference>
<dbReference type="AlphaFoldDB" id="A0A6I8MHX6"/>
<accession>A0A6I8MHX6</accession>
<keyword evidence="2" id="KW-0378">Hydrolase</keyword>
<gene>
    <name evidence="2" type="primary">nrnA</name>
    <name evidence="2" type="ORF">FRC0190_01511</name>
</gene>
<dbReference type="PANTHER" id="PTHR47618">
    <property type="entry name" value="BIFUNCTIONAL OLIGORIBONUCLEASE AND PAP PHOSPHATASE NRNA"/>
    <property type="match status" value="1"/>
</dbReference>
<dbReference type="Pfam" id="PF02272">
    <property type="entry name" value="DHHA1"/>
    <property type="match status" value="1"/>
</dbReference>
<dbReference type="InterPro" id="IPR051319">
    <property type="entry name" value="Oligoribo/pAp-PDE_c-di-AMP_PDE"/>
</dbReference>
<dbReference type="GO" id="GO:0003676">
    <property type="term" value="F:nucleic acid binding"/>
    <property type="evidence" value="ECO:0007669"/>
    <property type="project" value="InterPro"/>
</dbReference>
<evidence type="ECO:0000313" key="2">
    <source>
        <dbReference type="EMBL" id="VZH85558.1"/>
    </source>
</evidence>
<dbReference type="GO" id="GO:0016787">
    <property type="term" value="F:hydrolase activity"/>
    <property type="evidence" value="ECO:0007669"/>
    <property type="project" value="UniProtKB-KW"/>
</dbReference>
<dbReference type="RefSeq" id="WP_232053126.1">
    <property type="nucleotide sequence ID" value="NZ_CP168248.1"/>
</dbReference>
<dbReference type="PANTHER" id="PTHR47618:SF1">
    <property type="entry name" value="BIFUNCTIONAL OLIGORIBONUCLEASE AND PAP PHOSPHATASE NRNA"/>
    <property type="match status" value="1"/>
</dbReference>
<feature type="domain" description="DHHA1" evidence="1">
    <location>
        <begin position="135"/>
        <end position="211"/>
    </location>
</feature>